<dbReference type="AlphaFoldDB" id="A0A2Z7B970"/>
<evidence type="ECO:0000313" key="2">
    <source>
        <dbReference type="Proteomes" id="UP000250235"/>
    </source>
</evidence>
<reference evidence="1 2" key="1">
    <citation type="journal article" date="2015" name="Proc. Natl. Acad. Sci. U.S.A.">
        <title>The resurrection genome of Boea hygrometrica: A blueprint for survival of dehydration.</title>
        <authorList>
            <person name="Xiao L."/>
            <person name="Yang G."/>
            <person name="Zhang L."/>
            <person name="Yang X."/>
            <person name="Zhao S."/>
            <person name="Ji Z."/>
            <person name="Zhou Q."/>
            <person name="Hu M."/>
            <person name="Wang Y."/>
            <person name="Chen M."/>
            <person name="Xu Y."/>
            <person name="Jin H."/>
            <person name="Xiao X."/>
            <person name="Hu G."/>
            <person name="Bao F."/>
            <person name="Hu Y."/>
            <person name="Wan P."/>
            <person name="Li L."/>
            <person name="Deng X."/>
            <person name="Kuang T."/>
            <person name="Xiang C."/>
            <person name="Zhu J.K."/>
            <person name="Oliver M.J."/>
            <person name="He Y."/>
        </authorList>
    </citation>
    <scope>NUCLEOTIDE SEQUENCE [LARGE SCALE GENOMIC DNA]</scope>
    <source>
        <strain evidence="2">cv. XS01</strain>
    </source>
</reference>
<proteinExistence type="predicted"/>
<gene>
    <name evidence="1" type="ORF">F511_23912</name>
</gene>
<name>A0A2Z7B970_9LAMI</name>
<protein>
    <submittedName>
        <fullName evidence="1">Putative 1-deoxy-D-xylulose-5-phosphate synthase, chloroplastic</fullName>
    </submittedName>
</protein>
<keyword evidence="2" id="KW-1185">Reference proteome</keyword>
<organism evidence="1 2">
    <name type="scientific">Dorcoceras hygrometricum</name>
    <dbReference type="NCBI Taxonomy" id="472368"/>
    <lineage>
        <taxon>Eukaryota</taxon>
        <taxon>Viridiplantae</taxon>
        <taxon>Streptophyta</taxon>
        <taxon>Embryophyta</taxon>
        <taxon>Tracheophyta</taxon>
        <taxon>Spermatophyta</taxon>
        <taxon>Magnoliopsida</taxon>
        <taxon>eudicotyledons</taxon>
        <taxon>Gunneridae</taxon>
        <taxon>Pentapetalae</taxon>
        <taxon>asterids</taxon>
        <taxon>lamiids</taxon>
        <taxon>Lamiales</taxon>
        <taxon>Gesneriaceae</taxon>
        <taxon>Didymocarpoideae</taxon>
        <taxon>Trichosporeae</taxon>
        <taxon>Loxocarpinae</taxon>
        <taxon>Dorcoceras</taxon>
    </lineage>
</organism>
<dbReference type="Proteomes" id="UP000250235">
    <property type="component" value="Unassembled WGS sequence"/>
</dbReference>
<dbReference type="EMBL" id="KV007815">
    <property type="protein sequence ID" value="KZV30812.1"/>
    <property type="molecule type" value="Genomic_DNA"/>
</dbReference>
<evidence type="ECO:0000313" key="1">
    <source>
        <dbReference type="EMBL" id="KZV30812.1"/>
    </source>
</evidence>
<accession>A0A2Z7B970</accession>
<sequence length="190" mass="21726">MPTYLCYAMLRLSKWFTCKFFIPNSSRQESLERQAIQLRCSSHTSLLSTSKTPKVGRSCAIIYQQLTGGGPAPCSSQHNSLKLLQRIIRRTPARSCSLHRSAHSQPSLTTITKHIQIFVKVNTKALIPLIDFRSEKLVSSELLRDICKLFLRYDPKLSELLFAEMNVSCSDLILNFKLNWKCSTDLIRFI</sequence>